<evidence type="ECO:0000313" key="3">
    <source>
        <dbReference type="Proteomes" id="UP001213000"/>
    </source>
</evidence>
<reference evidence="2" key="1">
    <citation type="submission" date="2022-07" db="EMBL/GenBank/DDBJ databases">
        <title>Genome Sequence of Leucocoprinus birnbaumii.</title>
        <authorList>
            <person name="Buettner E."/>
        </authorList>
    </citation>
    <scope>NUCLEOTIDE SEQUENCE</scope>
    <source>
        <strain evidence="2">VT141</strain>
    </source>
</reference>
<protein>
    <submittedName>
        <fullName evidence="2">Uncharacterized protein</fullName>
    </submittedName>
</protein>
<accession>A0AAD5VN13</accession>
<gene>
    <name evidence="2" type="ORF">NP233_g9961</name>
</gene>
<name>A0AAD5VN13_9AGAR</name>
<evidence type="ECO:0000256" key="1">
    <source>
        <dbReference type="SAM" id="MobiDB-lite"/>
    </source>
</evidence>
<dbReference type="AlphaFoldDB" id="A0AAD5VN13"/>
<organism evidence="2 3">
    <name type="scientific">Leucocoprinus birnbaumii</name>
    <dbReference type="NCBI Taxonomy" id="56174"/>
    <lineage>
        <taxon>Eukaryota</taxon>
        <taxon>Fungi</taxon>
        <taxon>Dikarya</taxon>
        <taxon>Basidiomycota</taxon>
        <taxon>Agaricomycotina</taxon>
        <taxon>Agaricomycetes</taxon>
        <taxon>Agaricomycetidae</taxon>
        <taxon>Agaricales</taxon>
        <taxon>Agaricineae</taxon>
        <taxon>Agaricaceae</taxon>
        <taxon>Leucocoprinus</taxon>
    </lineage>
</organism>
<comment type="caution">
    <text evidence="2">The sequence shown here is derived from an EMBL/GenBank/DDBJ whole genome shotgun (WGS) entry which is preliminary data.</text>
</comment>
<evidence type="ECO:0000313" key="2">
    <source>
        <dbReference type="EMBL" id="KAJ3561818.1"/>
    </source>
</evidence>
<feature type="region of interest" description="Disordered" evidence="1">
    <location>
        <begin position="72"/>
        <end position="116"/>
    </location>
</feature>
<dbReference type="EMBL" id="JANIEX010000948">
    <property type="protein sequence ID" value="KAJ3561818.1"/>
    <property type="molecule type" value="Genomic_DNA"/>
</dbReference>
<keyword evidence="3" id="KW-1185">Reference proteome</keyword>
<dbReference type="Proteomes" id="UP001213000">
    <property type="component" value="Unassembled WGS sequence"/>
</dbReference>
<feature type="compositionally biased region" description="Basic and acidic residues" evidence="1">
    <location>
        <begin position="73"/>
        <end position="85"/>
    </location>
</feature>
<sequence>MLFTTLAGASRDISNLAAHGITALHRNTDAALDNTGLSAFIPPALHETSDGLLGLAHRGVRDVGHTAADILESLDKRPLHPDDKSIGGNLKKGGKKGRKGDKGQDRTRDRKKKRRD</sequence>
<proteinExistence type="predicted"/>